<dbReference type="AlphaFoldDB" id="U4L1S7"/>
<feature type="compositionally biased region" description="Basic and acidic residues" evidence="1">
    <location>
        <begin position="714"/>
        <end position="724"/>
    </location>
</feature>
<feature type="domain" description="Myb-like" evidence="2">
    <location>
        <begin position="595"/>
        <end position="649"/>
    </location>
</feature>
<proteinExistence type="predicted"/>
<accession>U4L1S7</accession>
<feature type="compositionally biased region" description="Low complexity" evidence="1">
    <location>
        <begin position="517"/>
        <end position="526"/>
    </location>
</feature>
<reference evidence="3 4" key="1">
    <citation type="journal article" date="2013" name="PLoS Genet.">
        <title>The genome and development-dependent transcriptomes of Pyronema confluens: a window into fungal evolution.</title>
        <authorList>
            <person name="Traeger S."/>
            <person name="Altegoer F."/>
            <person name="Freitag M."/>
            <person name="Gabaldon T."/>
            <person name="Kempken F."/>
            <person name="Kumar A."/>
            <person name="Marcet-Houben M."/>
            <person name="Poggeler S."/>
            <person name="Stajich J.E."/>
            <person name="Nowrousian M."/>
        </authorList>
    </citation>
    <scope>NUCLEOTIDE SEQUENCE [LARGE SCALE GENOMIC DNA]</scope>
    <source>
        <strain evidence="4">CBS 100304</strain>
        <tissue evidence="3">Vegetative mycelium</tissue>
    </source>
</reference>
<feature type="compositionally biased region" description="Basic and acidic residues" evidence="1">
    <location>
        <begin position="527"/>
        <end position="540"/>
    </location>
</feature>
<dbReference type="Gene3D" id="1.10.10.60">
    <property type="entry name" value="Homeodomain-like"/>
    <property type="match status" value="1"/>
</dbReference>
<keyword evidence="4" id="KW-1185">Reference proteome</keyword>
<gene>
    <name evidence="3" type="ORF">PCON_09613</name>
</gene>
<feature type="compositionally biased region" description="Basic and acidic residues" evidence="1">
    <location>
        <begin position="449"/>
        <end position="458"/>
    </location>
</feature>
<name>U4L1S7_PYROM</name>
<feature type="compositionally biased region" description="Low complexity" evidence="1">
    <location>
        <begin position="397"/>
        <end position="410"/>
    </location>
</feature>
<evidence type="ECO:0000256" key="1">
    <source>
        <dbReference type="SAM" id="MobiDB-lite"/>
    </source>
</evidence>
<dbReference type="InterPro" id="IPR001005">
    <property type="entry name" value="SANT/Myb"/>
</dbReference>
<protein>
    <recommendedName>
        <fullName evidence="2">Myb-like domain-containing protein</fullName>
    </recommendedName>
</protein>
<dbReference type="InterPro" id="IPR009057">
    <property type="entry name" value="Homeodomain-like_sf"/>
</dbReference>
<dbReference type="Proteomes" id="UP000018144">
    <property type="component" value="Unassembled WGS sequence"/>
</dbReference>
<organism evidence="3 4">
    <name type="scientific">Pyronema omphalodes (strain CBS 100304)</name>
    <name type="common">Pyronema confluens</name>
    <dbReference type="NCBI Taxonomy" id="1076935"/>
    <lineage>
        <taxon>Eukaryota</taxon>
        <taxon>Fungi</taxon>
        <taxon>Dikarya</taxon>
        <taxon>Ascomycota</taxon>
        <taxon>Pezizomycotina</taxon>
        <taxon>Pezizomycetes</taxon>
        <taxon>Pezizales</taxon>
        <taxon>Pyronemataceae</taxon>
        <taxon>Pyronema</taxon>
    </lineage>
</organism>
<feature type="region of interest" description="Disordered" evidence="1">
    <location>
        <begin position="693"/>
        <end position="724"/>
    </location>
</feature>
<feature type="compositionally biased region" description="Polar residues" evidence="1">
    <location>
        <begin position="462"/>
        <end position="475"/>
    </location>
</feature>
<feature type="compositionally biased region" description="Low complexity" evidence="1">
    <location>
        <begin position="12"/>
        <end position="26"/>
    </location>
</feature>
<dbReference type="EMBL" id="HF935502">
    <property type="protein sequence ID" value="CCX10020.1"/>
    <property type="molecule type" value="Genomic_DNA"/>
</dbReference>
<dbReference type="STRING" id="1076935.U4L1S7"/>
<feature type="compositionally biased region" description="Basic and acidic residues" evidence="1">
    <location>
        <begin position="552"/>
        <end position="563"/>
    </location>
</feature>
<feature type="compositionally biased region" description="Acidic residues" evidence="1">
    <location>
        <begin position="377"/>
        <end position="396"/>
    </location>
</feature>
<sequence length="724" mass="83049">MVSTRSARSVEPAPLAVPPRTRTARAASEDATRKQRSQRAPTTTQREKPLKKRKKNATPPPSPKQMLSSVREEVELPVQQIPVPTTVIESVEDLIDAIPDLNKASEKILAKLLNEPDINKVLEALQEPTVPFTKTINRLRGALEVYKGAFGAHGMEYVNVGMVQNLLRDNIFDSVMVRSNVATLGLLVFSVKEGTEEFAEAIKHLDEAYFPAIIGQQTDQDTFSIALRTRYLTFFSSLLLEYNPTEEFDYMPYLNAIFYQGQDGTLRPFHPEAEQYDKWQEDTYAQIEEIKSMLSEDTLESVQFSFEWGWSEQRDNIIDYIKRFYQDPEWRKLASKAVDAVEEGYQRNLEEKPKKPRSYSFKSIRESLLGGVVPDGEFSEAQEEVEREEEQVDQEMQEAQAVQEEPAALPEPEPEAEPENSRRNPRKRAIPATLSDVEEDQFQPAPEAETNKRARLDPEVVQQPTRRSSSRTQQHPVARPDSRLQTRTTNTRPNLRGSHVRPDSQASENRVILHPMNARARNSAASSHRDRNSQHSERSALRARSSAASSNMHHDHENDEPMRPSDASSRLRFFHEDDDEFRRLSHSSQPPKLRKPVKGRVPWTEDAELRLIRLIGRFGNNWRAIEARGEPLLMGRDNVALKDKARNLKVKYLRHVPPFELPIGFGDVPLDKKMREQLEASGVDVAEMESRCRDRGMLEEGEENELQYEEEQEERYYDEGRPSL</sequence>
<evidence type="ECO:0000313" key="3">
    <source>
        <dbReference type="EMBL" id="CCX10020.1"/>
    </source>
</evidence>
<evidence type="ECO:0000259" key="2">
    <source>
        <dbReference type="PROSITE" id="PS50090"/>
    </source>
</evidence>
<feature type="region of interest" description="Disordered" evidence="1">
    <location>
        <begin position="1"/>
        <end position="71"/>
    </location>
</feature>
<feature type="region of interest" description="Disordered" evidence="1">
    <location>
        <begin position="372"/>
        <end position="567"/>
    </location>
</feature>
<feature type="compositionally biased region" description="Acidic residues" evidence="1">
    <location>
        <begin position="699"/>
        <end position="713"/>
    </location>
</feature>
<evidence type="ECO:0000313" key="4">
    <source>
        <dbReference type="Proteomes" id="UP000018144"/>
    </source>
</evidence>
<dbReference type="PROSITE" id="PS50090">
    <property type="entry name" value="MYB_LIKE"/>
    <property type="match status" value="1"/>
</dbReference>
<dbReference type="SUPFAM" id="SSF46689">
    <property type="entry name" value="Homeodomain-like"/>
    <property type="match status" value="1"/>
</dbReference>
<dbReference type="OrthoDB" id="5398572at2759"/>